<feature type="region of interest" description="Disordered" evidence="1">
    <location>
        <begin position="43"/>
        <end position="67"/>
    </location>
</feature>
<dbReference type="EMBL" id="LGKP01000014">
    <property type="protein sequence ID" value="KPL90018.1"/>
    <property type="molecule type" value="Genomic_DNA"/>
</dbReference>
<feature type="compositionally biased region" description="Basic and acidic residues" evidence="1">
    <location>
        <begin position="43"/>
        <end position="53"/>
    </location>
</feature>
<dbReference type="Proteomes" id="UP000050277">
    <property type="component" value="Unassembled WGS sequence"/>
</dbReference>
<proteinExistence type="predicted"/>
<name>A0A0N8GSR3_9CHLR</name>
<sequence length="67" mass="7938">MKSKVYQLSKTTPGLGKAVQLLVDGKWRCYLWQGDSWQRFDDRRDPLPTDRWKPLKPTTGKNYRQPT</sequence>
<evidence type="ECO:0000313" key="2">
    <source>
        <dbReference type="EMBL" id="KPL90018.1"/>
    </source>
</evidence>
<reference evidence="2 3" key="1">
    <citation type="submission" date="2015-07" db="EMBL/GenBank/DDBJ databases">
        <title>Whole genome sequence of Herpetosiphon geysericola DSM 7119.</title>
        <authorList>
            <person name="Hemp J."/>
            <person name="Ward L.M."/>
            <person name="Pace L.A."/>
            <person name="Fischer W.W."/>
        </authorList>
    </citation>
    <scope>NUCLEOTIDE SEQUENCE [LARGE SCALE GENOMIC DNA]</scope>
    <source>
        <strain evidence="2 3">DSM 7119</strain>
    </source>
</reference>
<evidence type="ECO:0000256" key="1">
    <source>
        <dbReference type="SAM" id="MobiDB-lite"/>
    </source>
</evidence>
<dbReference type="AlphaFoldDB" id="A0A0N8GSR3"/>
<keyword evidence="3" id="KW-1185">Reference proteome</keyword>
<evidence type="ECO:0000313" key="3">
    <source>
        <dbReference type="Proteomes" id="UP000050277"/>
    </source>
</evidence>
<gene>
    <name evidence="2" type="ORF">SE18_08685</name>
</gene>
<dbReference type="RefSeq" id="WP_054534051.1">
    <property type="nucleotide sequence ID" value="NZ_LGKP01000014.1"/>
</dbReference>
<dbReference type="STRING" id="70996.SE18_08685"/>
<comment type="caution">
    <text evidence="2">The sequence shown here is derived from an EMBL/GenBank/DDBJ whole genome shotgun (WGS) entry which is preliminary data.</text>
</comment>
<protein>
    <submittedName>
        <fullName evidence="2">Uncharacterized protein</fullName>
    </submittedName>
</protein>
<accession>A0A0N8GSR3</accession>
<organism evidence="2 3">
    <name type="scientific">Herpetosiphon geysericola</name>
    <dbReference type="NCBI Taxonomy" id="70996"/>
    <lineage>
        <taxon>Bacteria</taxon>
        <taxon>Bacillati</taxon>
        <taxon>Chloroflexota</taxon>
        <taxon>Chloroflexia</taxon>
        <taxon>Herpetosiphonales</taxon>
        <taxon>Herpetosiphonaceae</taxon>
        <taxon>Herpetosiphon</taxon>
    </lineage>
</organism>